<dbReference type="HOGENOM" id="CLU_109692_0_0_0"/>
<sequence length="215" mass="23906">MKLKIKEVLLLAVLFVLFSVFILFITLPKFLLLDRVLMEKGIYLMAQGVEEGLFHVKLSKVQVYDKSSKLAEFDSAVFSIKPFYLSLKGTCQGGSLETKLFLNKKIEIEGKNFGCLRGARVKFVSLELMDGIKGKLELEDLRLRDLKVDGLTVEFKGRTFSGQARILDSLIVGDGVVSFNRADPLRSSINGKLTGMGLNLQISGTLQNPSVEVVR</sequence>
<evidence type="ECO:0008006" key="3">
    <source>
        <dbReference type="Google" id="ProtNLM"/>
    </source>
</evidence>
<dbReference type="OrthoDB" id="9857072at2"/>
<proteinExistence type="predicted"/>
<dbReference type="Proteomes" id="UP000018914">
    <property type="component" value="Chromosome"/>
</dbReference>
<dbReference type="AlphaFoldDB" id="W0DCV4"/>
<reference evidence="1 2" key="1">
    <citation type="submission" date="2013-12" db="EMBL/GenBank/DDBJ databases">
        <authorList>
            <consortium name="DOE Joint Genome Institute"/>
            <person name="Eisen J."/>
            <person name="Huntemann M."/>
            <person name="Han J."/>
            <person name="Chen A."/>
            <person name="Kyrpides N."/>
            <person name="Mavromatis K."/>
            <person name="Markowitz V."/>
            <person name="Palaniappan K."/>
            <person name="Ivanova N."/>
            <person name="Schaumberg A."/>
            <person name="Pati A."/>
            <person name="Liolios K."/>
            <person name="Nordberg H.P."/>
            <person name="Cantor M.N."/>
            <person name="Hua S.X."/>
            <person name="Woyke T."/>
        </authorList>
    </citation>
    <scope>NUCLEOTIDE SEQUENCE [LARGE SCALE GENOMIC DNA]</scope>
    <source>
        <strain evidence="1 2">DSM 23557</strain>
    </source>
</reference>
<dbReference type="KEGG" id="trd:THERU_06795"/>
<keyword evidence="2" id="KW-1185">Reference proteome</keyword>
<name>W0DCV4_9AQUI</name>
<accession>W0DCV4</accession>
<dbReference type="EMBL" id="CP007028">
    <property type="protein sequence ID" value="AHE96419.1"/>
    <property type="molecule type" value="Genomic_DNA"/>
</dbReference>
<dbReference type="STRING" id="75906.THERU_06795"/>
<gene>
    <name evidence="1" type="ORF">THERU_06795</name>
</gene>
<organism evidence="2">
    <name type="scientific">Thermocrinis ruber</name>
    <dbReference type="NCBI Taxonomy" id="75906"/>
    <lineage>
        <taxon>Bacteria</taxon>
        <taxon>Pseudomonadati</taxon>
        <taxon>Aquificota</taxon>
        <taxon>Aquificia</taxon>
        <taxon>Aquificales</taxon>
        <taxon>Aquificaceae</taxon>
        <taxon>Thermocrinis</taxon>
    </lineage>
</organism>
<evidence type="ECO:0000313" key="1">
    <source>
        <dbReference type="EMBL" id="AHE96419.1"/>
    </source>
</evidence>
<protein>
    <recommendedName>
        <fullName evidence="3">Type II secretion system protein GspN</fullName>
    </recommendedName>
</protein>
<dbReference type="RefSeq" id="WP_025306490.1">
    <property type="nucleotide sequence ID" value="NZ_CP007028.1"/>
</dbReference>
<dbReference type="eggNOG" id="ENOG50344MJ">
    <property type="taxonomic scope" value="Bacteria"/>
</dbReference>
<evidence type="ECO:0000313" key="2">
    <source>
        <dbReference type="Proteomes" id="UP000018914"/>
    </source>
</evidence>